<dbReference type="InterPro" id="IPR050766">
    <property type="entry name" value="Bact_Lucif_Oxidored"/>
</dbReference>
<dbReference type="SUPFAM" id="SSF51679">
    <property type="entry name" value="Bacterial luciferase-like"/>
    <property type="match status" value="1"/>
</dbReference>
<dbReference type="PANTHER" id="PTHR30137:SF6">
    <property type="entry name" value="LUCIFERASE-LIKE MONOOXYGENASE"/>
    <property type="match status" value="1"/>
</dbReference>
<gene>
    <name evidence="2" type="ORF">ACFSQ6_03520</name>
</gene>
<reference evidence="3" key="1">
    <citation type="journal article" date="2019" name="Int. J. Syst. Evol. Microbiol.">
        <title>The Global Catalogue of Microorganisms (GCM) 10K type strain sequencing project: providing services to taxonomists for standard genome sequencing and annotation.</title>
        <authorList>
            <consortium name="The Broad Institute Genomics Platform"/>
            <consortium name="The Broad Institute Genome Sequencing Center for Infectious Disease"/>
            <person name="Wu L."/>
            <person name="Ma J."/>
        </authorList>
    </citation>
    <scope>NUCLEOTIDE SEQUENCE [LARGE SCALE GENOMIC DNA]</scope>
    <source>
        <strain evidence="3">KCTC 42247</strain>
    </source>
</reference>
<dbReference type="PANTHER" id="PTHR30137">
    <property type="entry name" value="LUCIFERASE-LIKE MONOOXYGENASE"/>
    <property type="match status" value="1"/>
</dbReference>
<organism evidence="2 3">
    <name type="scientific">Sphingobacterium populi</name>
    <dbReference type="NCBI Taxonomy" id="1812824"/>
    <lineage>
        <taxon>Bacteria</taxon>
        <taxon>Pseudomonadati</taxon>
        <taxon>Bacteroidota</taxon>
        <taxon>Sphingobacteriia</taxon>
        <taxon>Sphingobacteriales</taxon>
        <taxon>Sphingobacteriaceae</taxon>
        <taxon>Sphingobacterium</taxon>
    </lineage>
</organism>
<dbReference type="Gene3D" id="3.20.20.30">
    <property type="entry name" value="Luciferase-like domain"/>
    <property type="match status" value="1"/>
</dbReference>
<accession>A0ABW5U9H4</accession>
<dbReference type="InterPro" id="IPR036661">
    <property type="entry name" value="Luciferase-like_sf"/>
</dbReference>
<feature type="domain" description="Luciferase-like" evidence="1">
    <location>
        <begin position="24"/>
        <end position="202"/>
    </location>
</feature>
<dbReference type="Pfam" id="PF00296">
    <property type="entry name" value="Bac_luciferase"/>
    <property type="match status" value="1"/>
</dbReference>
<keyword evidence="3" id="KW-1185">Reference proteome</keyword>
<protein>
    <submittedName>
        <fullName evidence="2">LLM class flavin-dependent oxidoreductase</fullName>
    </submittedName>
</protein>
<evidence type="ECO:0000313" key="2">
    <source>
        <dbReference type="EMBL" id="MFD2742453.1"/>
    </source>
</evidence>
<name>A0ABW5U9H4_9SPHI</name>
<dbReference type="RefSeq" id="WP_066754175.1">
    <property type="nucleotide sequence ID" value="NZ_JBHUMB010000005.1"/>
</dbReference>
<dbReference type="Proteomes" id="UP001597418">
    <property type="component" value="Unassembled WGS sequence"/>
</dbReference>
<dbReference type="InterPro" id="IPR011251">
    <property type="entry name" value="Luciferase-like_dom"/>
</dbReference>
<evidence type="ECO:0000313" key="3">
    <source>
        <dbReference type="Proteomes" id="UP001597418"/>
    </source>
</evidence>
<evidence type="ECO:0000259" key="1">
    <source>
        <dbReference type="Pfam" id="PF00296"/>
    </source>
</evidence>
<comment type="caution">
    <text evidence="2">The sequence shown here is derived from an EMBL/GenBank/DDBJ whole genome shotgun (WGS) entry which is preliminary data.</text>
</comment>
<sequence length="302" mass="33961">MLVNDFSISVLDIGSVSGINYIANDLINYAQEADRLNFNRFTVGEHYNSMLPWYSPDMLIPILAGVTERIKIGVSGISLRYHSPYKVALDYKLVSSLYPDRISLGITKGKVSPTIEKYLNSTPVSSVGSFEDKLQSLIELLSKGGKHNTEPFLPPFDGNSPELWLLGSSLPDINIDLLRTLNFTLSYFHQPDKSINKLRDDIMIIKDKLMSIGQAQPRIGIAIAGLCLDDPRRIRKSVKFWSDNKPPIHSFNQIVGSPESYLNQIMELCVFLDVYDLTIYNIGVDINENIESINHVSSMFKL</sequence>
<proteinExistence type="predicted"/>
<dbReference type="EMBL" id="JBHUMB010000005">
    <property type="protein sequence ID" value="MFD2742453.1"/>
    <property type="molecule type" value="Genomic_DNA"/>
</dbReference>